<dbReference type="GO" id="GO:0000976">
    <property type="term" value="F:transcription cis-regulatory region binding"/>
    <property type="evidence" value="ECO:0007669"/>
    <property type="project" value="TreeGrafter"/>
</dbReference>
<keyword evidence="9" id="KW-1185">Reference proteome</keyword>
<dbReference type="CDD" id="cd12148">
    <property type="entry name" value="fungal_TF_MHR"/>
    <property type="match status" value="1"/>
</dbReference>
<dbReference type="Gene3D" id="4.10.240.10">
    <property type="entry name" value="Zn(2)-C6 fungal-type DNA-binding domain"/>
    <property type="match status" value="1"/>
</dbReference>
<feature type="compositionally biased region" description="Polar residues" evidence="6">
    <location>
        <begin position="69"/>
        <end position="79"/>
    </location>
</feature>
<evidence type="ECO:0000256" key="1">
    <source>
        <dbReference type="ARBA" id="ARBA00004123"/>
    </source>
</evidence>
<dbReference type="PANTHER" id="PTHR31845:SF39">
    <property type="entry name" value="TRANSCRIPTION FACTOR PBCR-RELATED"/>
    <property type="match status" value="1"/>
</dbReference>
<keyword evidence="5" id="KW-0539">Nucleus</keyword>
<dbReference type="InterPro" id="IPR001138">
    <property type="entry name" value="Zn2Cys6_DnaBD"/>
</dbReference>
<dbReference type="InterPro" id="IPR051089">
    <property type="entry name" value="prtT"/>
</dbReference>
<dbReference type="CDD" id="cd00067">
    <property type="entry name" value="GAL4"/>
    <property type="match status" value="1"/>
</dbReference>
<keyword evidence="3" id="KW-0238">DNA-binding</keyword>
<keyword evidence="2" id="KW-0805">Transcription regulation</keyword>
<feature type="domain" description="Zn(2)-C6 fungal-type" evidence="7">
    <location>
        <begin position="95"/>
        <end position="129"/>
    </location>
</feature>
<feature type="region of interest" description="Disordered" evidence="6">
    <location>
        <begin position="278"/>
        <end position="298"/>
    </location>
</feature>
<feature type="compositionally biased region" description="Low complexity" evidence="6">
    <location>
        <begin position="27"/>
        <end position="42"/>
    </location>
</feature>
<dbReference type="GO" id="GO:0008270">
    <property type="term" value="F:zinc ion binding"/>
    <property type="evidence" value="ECO:0007669"/>
    <property type="project" value="InterPro"/>
</dbReference>
<dbReference type="InterPro" id="IPR036864">
    <property type="entry name" value="Zn2-C6_fun-type_DNA-bd_sf"/>
</dbReference>
<evidence type="ECO:0000256" key="3">
    <source>
        <dbReference type="ARBA" id="ARBA00023125"/>
    </source>
</evidence>
<evidence type="ECO:0000313" key="8">
    <source>
        <dbReference type="EMBL" id="KAK2591082.1"/>
    </source>
</evidence>
<evidence type="ECO:0000256" key="4">
    <source>
        <dbReference type="ARBA" id="ARBA00023163"/>
    </source>
</evidence>
<evidence type="ECO:0000259" key="7">
    <source>
        <dbReference type="PROSITE" id="PS50048"/>
    </source>
</evidence>
<dbReference type="PROSITE" id="PS50048">
    <property type="entry name" value="ZN2_CY6_FUNGAL_2"/>
    <property type="match status" value="1"/>
</dbReference>
<reference evidence="8" key="1">
    <citation type="submission" date="2023-06" db="EMBL/GenBank/DDBJ databases">
        <title>Conoideocrella luteorostrata (Hypocreales: Clavicipitaceae), a potential biocontrol fungus for elongate hemlock scale in United States Christmas tree production areas.</title>
        <authorList>
            <person name="Barrett H."/>
            <person name="Lovett B."/>
            <person name="Macias A.M."/>
            <person name="Stajich J.E."/>
            <person name="Kasson M.T."/>
        </authorList>
    </citation>
    <scope>NUCLEOTIDE SEQUENCE</scope>
    <source>
        <strain evidence="8">ARSEF 14590</strain>
    </source>
</reference>
<organism evidence="8 9">
    <name type="scientific">Conoideocrella luteorostrata</name>
    <dbReference type="NCBI Taxonomy" id="1105319"/>
    <lineage>
        <taxon>Eukaryota</taxon>
        <taxon>Fungi</taxon>
        <taxon>Dikarya</taxon>
        <taxon>Ascomycota</taxon>
        <taxon>Pezizomycotina</taxon>
        <taxon>Sordariomycetes</taxon>
        <taxon>Hypocreomycetidae</taxon>
        <taxon>Hypocreales</taxon>
        <taxon>Clavicipitaceae</taxon>
        <taxon>Conoideocrella</taxon>
    </lineage>
</organism>
<feature type="compositionally biased region" description="Low complexity" evidence="6">
    <location>
        <begin position="828"/>
        <end position="838"/>
    </location>
</feature>
<feature type="compositionally biased region" description="Low complexity" evidence="6">
    <location>
        <begin position="758"/>
        <end position="788"/>
    </location>
</feature>
<dbReference type="GO" id="GO:0005634">
    <property type="term" value="C:nucleus"/>
    <property type="evidence" value="ECO:0007669"/>
    <property type="project" value="UniProtKB-SubCell"/>
</dbReference>
<dbReference type="PROSITE" id="PS00463">
    <property type="entry name" value="ZN2_CY6_FUNGAL_1"/>
    <property type="match status" value="1"/>
</dbReference>
<feature type="region of interest" description="Disordered" evidence="6">
    <location>
        <begin position="733"/>
        <end position="838"/>
    </location>
</feature>
<dbReference type="AlphaFoldDB" id="A0AAJ0CG81"/>
<accession>A0AAJ0CG81</accession>
<evidence type="ECO:0000256" key="6">
    <source>
        <dbReference type="SAM" id="MobiDB-lite"/>
    </source>
</evidence>
<dbReference type="PANTHER" id="PTHR31845">
    <property type="entry name" value="FINGER DOMAIN PROTEIN, PUTATIVE-RELATED"/>
    <property type="match status" value="1"/>
</dbReference>
<feature type="region of interest" description="Disordered" evidence="6">
    <location>
        <begin position="158"/>
        <end position="210"/>
    </location>
</feature>
<dbReference type="Proteomes" id="UP001251528">
    <property type="component" value="Unassembled WGS sequence"/>
</dbReference>
<dbReference type="GO" id="GO:0000981">
    <property type="term" value="F:DNA-binding transcription factor activity, RNA polymerase II-specific"/>
    <property type="evidence" value="ECO:0007669"/>
    <property type="project" value="InterPro"/>
</dbReference>
<feature type="compositionally biased region" description="Low complexity" evidence="6">
    <location>
        <begin position="195"/>
        <end position="204"/>
    </location>
</feature>
<feature type="compositionally biased region" description="Polar residues" evidence="6">
    <location>
        <begin position="228"/>
        <end position="247"/>
    </location>
</feature>
<protein>
    <recommendedName>
        <fullName evidence="7">Zn(2)-C6 fungal-type domain-containing protein</fullName>
    </recommendedName>
</protein>
<comment type="subcellular location">
    <subcellularLocation>
        <location evidence="1">Nucleus</location>
    </subcellularLocation>
</comment>
<evidence type="ECO:0000256" key="5">
    <source>
        <dbReference type="ARBA" id="ARBA00023242"/>
    </source>
</evidence>
<proteinExistence type="predicted"/>
<evidence type="ECO:0000256" key="2">
    <source>
        <dbReference type="ARBA" id="ARBA00023015"/>
    </source>
</evidence>
<keyword evidence="4" id="KW-0804">Transcription</keyword>
<feature type="region of interest" description="Disordered" evidence="6">
    <location>
        <begin position="1"/>
        <end position="94"/>
    </location>
</feature>
<sequence length="918" mass="100147">MDLDPRLHSNHAGKGVPSADAGGPVNASSTSSPSSQAAAAAATHHRSVLHHGADGSDRPSSSHDTSSRELLQQQRNSAEQDADGAAGGDAKKSRACEACRGLKVRCEPDANDDSAPCKRCKKAGRSCVVTMPTRKRQKKTDSRVSELEKKIDALTASLQARTSIPGNGGHGSSAAHAGQQEDHIGGFSGSPTAGQQQQRSSSTSGAFPGLWVNSDSARSWTGLEAGLSSHSQAQGMTASPVQKSQAARSYRPSVFDPPEMTAGHKRKATFDYQVSPVEESSNVSPPTGGTSQWPISGPAQRSDIIDRGVISMEKAAELFQRYQEHMLQHLPAVVFPPSLHVMELRRSKPYLFLAVIAAASSDTQQIQRTLQRELMELFAEKIVIVGEKNLELVQALHVAVIWYWPPEHFEELKFYQLVHMAAVMALDIGLGKKSAPRRGIAGFNRRDQPFKRQPQPEPTSLECRRAWLTCHFLAANTSMSLHRPNLIRWSPFMTESLEMLRTSPDAYPTDKYFCHLIWSHHMAEDIGVQLAMDDPDTAVNIMDVRTQYTLRGLERDLDRYIGLVPKEMMQPTLKMAFGILNLYMHELALHSDGEADHVSPPFSTDNLQDGIVSSEPLSAAHINALSACLRAIDNIFQTFLAMDVFAIRCLPVFTFVRVAYAVVILMKMYFSASSPSSELGKVINKETMRVAYYLEALLEKFSATAADDKCRPASKFLLVLVMLRSWFLKHGKADGKPDGNGTGNNTSGSTPGGEVGVATAAAAAQPPDPSLQSQFQQQQQQQQQESSSATTPLQVLSEVAMNRESTSTPSRPYYNSISAGQPPPPSQTQPQTTTTNTTAYYQEPPLPHPWMNTQQVPPVPDMQTDMTIGFPAGFDFESLGVPLNGSGEMYGGGAKMVMNDPLFSDMFQGLPDPNFFSF</sequence>
<feature type="region of interest" description="Disordered" evidence="6">
    <location>
        <begin position="226"/>
        <end position="261"/>
    </location>
</feature>
<dbReference type="EMBL" id="JASWJB010000366">
    <property type="protein sequence ID" value="KAK2591082.1"/>
    <property type="molecule type" value="Genomic_DNA"/>
</dbReference>
<feature type="compositionally biased region" description="Polar residues" evidence="6">
    <location>
        <begin position="803"/>
        <end position="819"/>
    </location>
</feature>
<dbReference type="SUPFAM" id="SSF57701">
    <property type="entry name" value="Zn2/Cys6 DNA-binding domain"/>
    <property type="match status" value="1"/>
</dbReference>
<evidence type="ECO:0000313" key="9">
    <source>
        <dbReference type="Proteomes" id="UP001251528"/>
    </source>
</evidence>
<name>A0AAJ0CG81_9HYPO</name>
<dbReference type="SMART" id="SM00066">
    <property type="entry name" value="GAL4"/>
    <property type="match status" value="1"/>
</dbReference>
<comment type="caution">
    <text evidence="8">The sequence shown here is derived from an EMBL/GenBank/DDBJ whole genome shotgun (WGS) entry which is preliminary data.</text>
</comment>
<gene>
    <name evidence="8" type="ORF">QQS21_011238</name>
</gene>
<feature type="compositionally biased region" description="Basic and acidic residues" evidence="6">
    <location>
        <begin position="51"/>
        <end position="67"/>
    </location>
</feature>